<sequence length="182" mass="20842">MRIIGGKYRGRKLNSPLDEKVRPTTDKVKESVFNMLMPYIYDSDFLDLFSGSGAIASEAISRGAKTCTCVENNSKSIQTMKKNFAYLLDDAQKVNMQRQDVLSFLNTTSSRFDIIFADPYYDYKHLSDMVNIIAKRKLIKDSGVFILETDKAVSFDLPDNLVLEKTKIYSITKINVMRYKDE</sequence>
<evidence type="ECO:0000313" key="4">
    <source>
        <dbReference type="Proteomes" id="UP000093352"/>
    </source>
</evidence>
<dbReference type="SUPFAM" id="SSF53335">
    <property type="entry name" value="S-adenosyl-L-methionine-dependent methyltransferases"/>
    <property type="match status" value="1"/>
</dbReference>
<dbReference type="RefSeq" id="WP_068914134.1">
    <property type="nucleotide sequence ID" value="NZ_MBEW02000003.1"/>
</dbReference>
<dbReference type="PIRSF" id="PIRSF004553">
    <property type="entry name" value="CHP00095"/>
    <property type="match status" value="1"/>
</dbReference>
<dbReference type="PANTHER" id="PTHR43542:SF1">
    <property type="entry name" value="METHYLTRANSFERASE"/>
    <property type="match status" value="1"/>
</dbReference>
<dbReference type="PANTHER" id="PTHR43542">
    <property type="entry name" value="METHYLTRANSFERASE"/>
    <property type="match status" value="1"/>
</dbReference>
<dbReference type="GO" id="GO:0052913">
    <property type="term" value="F:16S rRNA (guanine(966)-N(2))-methyltransferase activity"/>
    <property type="evidence" value="ECO:0007669"/>
    <property type="project" value="UniProtKB-EC"/>
</dbReference>
<evidence type="ECO:0000256" key="1">
    <source>
        <dbReference type="ARBA" id="ARBA00022603"/>
    </source>
</evidence>
<keyword evidence="1 3" id="KW-0489">Methyltransferase</keyword>
<dbReference type="CDD" id="cd02440">
    <property type="entry name" value="AdoMet_MTases"/>
    <property type="match status" value="1"/>
</dbReference>
<dbReference type="EC" id="2.1.1.171" evidence="3"/>
<dbReference type="STRING" id="1871336.BBG48_06910"/>
<protein>
    <submittedName>
        <fullName evidence="3">16S rRNA (Guanine(966)-N(2))-methyltransferase RsmD</fullName>
        <ecNumber evidence="3">2.1.1.171</ecNumber>
    </submittedName>
</protein>
<proteinExistence type="predicted"/>
<dbReference type="InterPro" id="IPR029063">
    <property type="entry name" value="SAM-dependent_MTases_sf"/>
</dbReference>
<dbReference type="Pfam" id="PF03602">
    <property type="entry name" value="Cons_hypoth95"/>
    <property type="match status" value="1"/>
</dbReference>
<evidence type="ECO:0000256" key="2">
    <source>
        <dbReference type="ARBA" id="ARBA00022679"/>
    </source>
</evidence>
<evidence type="ECO:0000313" key="3">
    <source>
        <dbReference type="EMBL" id="RDY21965.1"/>
    </source>
</evidence>
<dbReference type="EMBL" id="MBEW02000003">
    <property type="protein sequence ID" value="RDY21965.1"/>
    <property type="molecule type" value="Genomic_DNA"/>
</dbReference>
<organism evidence="3 4">
    <name type="scientific">Criibacterium bergeronii</name>
    <dbReference type="NCBI Taxonomy" id="1871336"/>
    <lineage>
        <taxon>Bacteria</taxon>
        <taxon>Bacillati</taxon>
        <taxon>Bacillota</taxon>
        <taxon>Clostridia</taxon>
        <taxon>Peptostreptococcales</taxon>
        <taxon>Filifactoraceae</taxon>
        <taxon>Criibacterium</taxon>
    </lineage>
</organism>
<dbReference type="NCBIfam" id="TIGR00095">
    <property type="entry name" value="16S rRNA (guanine(966)-N(2))-methyltransferase RsmD"/>
    <property type="match status" value="1"/>
</dbReference>
<dbReference type="InterPro" id="IPR004398">
    <property type="entry name" value="RNA_MeTrfase_RsmD"/>
</dbReference>
<keyword evidence="4" id="KW-1185">Reference proteome</keyword>
<accession>A0A371IN97</accession>
<comment type="caution">
    <text evidence="3">The sequence shown here is derived from an EMBL/GenBank/DDBJ whole genome shotgun (WGS) entry which is preliminary data.</text>
</comment>
<reference evidence="3 4" key="1">
    <citation type="journal article" date="2016" name="Genome Announc.">
        <title>Draft Genome Sequence of Criibacterium bergeronii gen. nov., sp. nov., Strain CCRI-22567T, Isolated from a Vaginal Sample from a Woman with Bacterial Vaginosis.</title>
        <authorList>
            <person name="Maheux A.F."/>
            <person name="Berube E."/>
            <person name="Boudreau D.K."/>
            <person name="Raymond F."/>
            <person name="Corbeil J."/>
            <person name="Roy P.H."/>
            <person name="Boissinot M."/>
            <person name="Omar R.F."/>
        </authorList>
    </citation>
    <scope>NUCLEOTIDE SEQUENCE [LARGE SCALE GENOMIC DNA]</scope>
    <source>
        <strain evidence="3 4">CCRI-22567</strain>
    </source>
</reference>
<name>A0A371IN97_9FIRM</name>
<dbReference type="AlphaFoldDB" id="A0A371IN97"/>
<dbReference type="Proteomes" id="UP000093352">
    <property type="component" value="Unassembled WGS sequence"/>
</dbReference>
<gene>
    <name evidence="3" type="primary">rsmD</name>
    <name evidence="3" type="ORF">BBG48_002515</name>
</gene>
<dbReference type="Gene3D" id="3.40.50.150">
    <property type="entry name" value="Vaccinia Virus protein VP39"/>
    <property type="match status" value="1"/>
</dbReference>
<keyword evidence="2 3" id="KW-0808">Transferase</keyword>